<keyword evidence="5" id="KW-1185">Reference proteome</keyword>
<dbReference type="InterPro" id="IPR013149">
    <property type="entry name" value="ADH-like_C"/>
</dbReference>
<dbReference type="SUPFAM" id="SSF51735">
    <property type="entry name" value="NAD(P)-binding Rossmann-fold domains"/>
    <property type="match status" value="1"/>
</dbReference>
<dbReference type="GO" id="GO:0016651">
    <property type="term" value="F:oxidoreductase activity, acting on NAD(P)H"/>
    <property type="evidence" value="ECO:0007669"/>
    <property type="project" value="TreeGrafter"/>
</dbReference>
<proteinExistence type="predicted"/>
<dbReference type="Pfam" id="PF00107">
    <property type="entry name" value="ADH_zinc_N"/>
    <property type="match status" value="1"/>
</dbReference>
<keyword evidence="4" id="KW-0012">Acyltransferase</keyword>
<organism evidence="4 5">
    <name type="scientific">Pararobbsia alpina</name>
    <dbReference type="NCBI Taxonomy" id="621374"/>
    <lineage>
        <taxon>Bacteria</taxon>
        <taxon>Pseudomonadati</taxon>
        <taxon>Pseudomonadota</taxon>
        <taxon>Betaproteobacteria</taxon>
        <taxon>Burkholderiales</taxon>
        <taxon>Burkholderiaceae</taxon>
        <taxon>Pararobbsia</taxon>
    </lineage>
</organism>
<dbReference type="PANTHER" id="PTHR48106">
    <property type="entry name" value="QUINONE OXIDOREDUCTASE PIG3-RELATED"/>
    <property type="match status" value="1"/>
</dbReference>
<dbReference type="SMART" id="SM00829">
    <property type="entry name" value="PKS_ER"/>
    <property type="match status" value="1"/>
</dbReference>
<dbReference type="Pfam" id="PF08240">
    <property type="entry name" value="ADH_N"/>
    <property type="match status" value="1"/>
</dbReference>
<keyword evidence="4" id="KW-0808">Transferase</keyword>
<dbReference type="InterPro" id="IPR011032">
    <property type="entry name" value="GroES-like_sf"/>
</dbReference>
<dbReference type="CDD" id="cd05276">
    <property type="entry name" value="p53_inducible_oxidoreductase"/>
    <property type="match status" value="1"/>
</dbReference>
<dbReference type="PANTHER" id="PTHR48106:SF8">
    <property type="entry name" value="OS02G0805600 PROTEIN"/>
    <property type="match status" value="1"/>
</dbReference>
<keyword evidence="2" id="KW-0560">Oxidoreductase</keyword>
<dbReference type="InterPro" id="IPR036291">
    <property type="entry name" value="NAD(P)-bd_dom_sf"/>
</dbReference>
<dbReference type="InterPro" id="IPR013154">
    <property type="entry name" value="ADH-like_N"/>
</dbReference>
<sequence>MAPAPGIAMTWVQPARAARLLHPVLSRFPVFCRFPLIEDIDMLAIEISQFGGPEVLKVCERPTPVAGKGEVLIRVTASGINRPDVFQRCGNYAPPAGASDLPGLEIAGEIVDGDFDSSDNRWHFKKGDRVCALLPGGGYAQYATAPLLQCLPVPGSLSDVEAASLPENYFTVWSNVMDRSGLGRGEGGESEVLLVQGGTSGIGVTAVQIAEALGHRVFATAGSDEKCRAIEALGAERGINYRTEDFVEVVNELTHGHGADVVLDMVAGDYVPRELKVLAEGGRLCLIATLGGTKAEVPLADIMRRRLTITGSTLRPRPIAFKGAIAARLYEHVWPLLGSGRIKPVIYKVFPAARAADAHTLMESSTHIGKIMLEW</sequence>
<dbReference type="AlphaFoldDB" id="A0A6S7CR25"/>
<evidence type="ECO:0000313" key="5">
    <source>
        <dbReference type="Proteomes" id="UP000494115"/>
    </source>
</evidence>
<dbReference type="InterPro" id="IPR014189">
    <property type="entry name" value="Quinone_OxRdtase_PIG3"/>
</dbReference>
<evidence type="ECO:0000256" key="2">
    <source>
        <dbReference type="ARBA" id="ARBA00023002"/>
    </source>
</evidence>
<dbReference type="GO" id="GO:0004315">
    <property type="term" value="F:3-oxoacyl-[acyl-carrier-protein] synthase activity"/>
    <property type="evidence" value="ECO:0007669"/>
    <property type="project" value="UniProtKB-EC"/>
</dbReference>
<name>A0A6S7CR25_9BURK</name>
<gene>
    <name evidence="4" type="primary">ppsC_1</name>
    <name evidence="4" type="ORF">LMG28138_02069</name>
</gene>
<dbReference type="SUPFAM" id="SSF50129">
    <property type="entry name" value="GroES-like"/>
    <property type="match status" value="1"/>
</dbReference>
<dbReference type="EMBL" id="CADIKM010000007">
    <property type="protein sequence ID" value="CAB3785840.1"/>
    <property type="molecule type" value="Genomic_DNA"/>
</dbReference>
<evidence type="ECO:0000259" key="3">
    <source>
        <dbReference type="SMART" id="SM00829"/>
    </source>
</evidence>
<accession>A0A6S7CR25</accession>
<feature type="domain" description="Enoyl reductase (ER)" evidence="3">
    <location>
        <begin position="51"/>
        <end position="373"/>
    </location>
</feature>
<dbReference type="NCBIfam" id="TIGR02824">
    <property type="entry name" value="quinone_pig3"/>
    <property type="match status" value="1"/>
</dbReference>
<evidence type="ECO:0000313" key="4">
    <source>
        <dbReference type="EMBL" id="CAB3785840.1"/>
    </source>
</evidence>
<dbReference type="Proteomes" id="UP000494115">
    <property type="component" value="Unassembled WGS sequence"/>
</dbReference>
<dbReference type="Gene3D" id="3.40.50.720">
    <property type="entry name" value="NAD(P)-binding Rossmann-like Domain"/>
    <property type="match status" value="1"/>
</dbReference>
<evidence type="ECO:0000256" key="1">
    <source>
        <dbReference type="ARBA" id="ARBA00022857"/>
    </source>
</evidence>
<reference evidence="4 5" key="1">
    <citation type="submission" date="2020-04" db="EMBL/GenBank/DDBJ databases">
        <authorList>
            <person name="De Canck E."/>
        </authorList>
    </citation>
    <scope>NUCLEOTIDE SEQUENCE [LARGE SCALE GENOMIC DNA]</scope>
    <source>
        <strain evidence="4 5">LMG 28138</strain>
    </source>
</reference>
<dbReference type="GO" id="GO:0070402">
    <property type="term" value="F:NADPH binding"/>
    <property type="evidence" value="ECO:0007669"/>
    <property type="project" value="TreeGrafter"/>
</dbReference>
<dbReference type="Gene3D" id="3.90.180.10">
    <property type="entry name" value="Medium-chain alcohol dehydrogenases, catalytic domain"/>
    <property type="match status" value="1"/>
</dbReference>
<protein>
    <submittedName>
        <fullName evidence="4">Phthiocerol synthesis polyketide synthase type I PpsC</fullName>
        <ecNumber evidence="4">2.3.1.41</ecNumber>
    </submittedName>
</protein>
<dbReference type="EC" id="2.3.1.41" evidence="4"/>
<keyword evidence="1" id="KW-0521">NADP</keyword>
<dbReference type="InterPro" id="IPR020843">
    <property type="entry name" value="ER"/>
</dbReference>